<dbReference type="PANTHER" id="PTHR24221">
    <property type="entry name" value="ATP-BINDING CASSETTE SUB-FAMILY B"/>
    <property type="match status" value="1"/>
</dbReference>
<proteinExistence type="predicted"/>
<dbReference type="InterPro" id="IPR011527">
    <property type="entry name" value="ABC1_TM_dom"/>
</dbReference>
<evidence type="ECO:0000256" key="1">
    <source>
        <dbReference type="ARBA" id="ARBA00004651"/>
    </source>
</evidence>
<dbReference type="SUPFAM" id="SSF52540">
    <property type="entry name" value="P-loop containing nucleoside triphosphate hydrolases"/>
    <property type="match status" value="1"/>
</dbReference>
<dbReference type="PANTHER" id="PTHR24221:SF654">
    <property type="entry name" value="ATP-BINDING CASSETTE SUB-FAMILY B MEMBER 6"/>
    <property type="match status" value="1"/>
</dbReference>
<sequence length="601" mass="65813">MTEASIDQPDLTWGEKLSALLRVARYRPTFTAGLILLGGFVAALEGVGLGFIHPIIEVAQAEGPVDGGGPVLETFLAIYEFLGVPFELGFLLVGVTAVMTVRYTLSFIVAWLKAWLATQYETTLRTRAFDSALNARVGYFDAEGSDDILNAIITETRFSGQVIEKGVATMERLFLVGMYLAIMLYITPLMTGVAVGLLGTITVVLRVGIEPAVTVGTRVAEANERVQTAVQAGTQGIRDVKLFRMADELFGNFRSAIDQYAEAEVAISRNEAAITNFYQLAAAVTIFVLIYVGFVFSGLELGELGIFLIAMFQLAPRVSTLNSQLYSLEGALSHLVRTHEFLDQLDERRESDGDQPVSSVEEIDFDDVAFSYTDDERVLDGISFDVVRGEFVAFVGQSGAGKSTIVSLLARLYQPDTGEIRADGVPISEFDLTQWRERIAVVRQQPFIFDDTLERNVTVGNREATREEVERVCRIAMVEEFLDDLPNGYESQLGDDGVRLSGGQRQRIAVARALLTDADFLVLDEATSDLDSGLESDLQASIESMDREVGIIAIAHRLSTVRNADRIYTLDDGQIVEAGTHNELLAEAGAYAELHEMQSST</sequence>
<feature type="transmembrane region" description="Helical" evidence="9">
    <location>
        <begin position="277"/>
        <end position="299"/>
    </location>
</feature>
<dbReference type="EMBL" id="SESI01000002">
    <property type="protein sequence ID" value="TQQ80288.1"/>
    <property type="molecule type" value="Genomic_DNA"/>
</dbReference>
<evidence type="ECO:0000256" key="8">
    <source>
        <dbReference type="ARBA" id="ARBA00023136"/>
    </source>
</evidence>
<dbReference type="RefSeq" id="WP_142443410.1">
    <property type="nucleotide sequence ID" value="NZ_SESI01000002.1"/>
</dbReference>
<dbReference type="GO" id="GO:0005886">
    <property type="term" value="C:plasma membrane"/>
    <property type="evidence" value="ECO:0007669"/>
    <property type="project" value="UniProtKB-SubCell"/>
</dbReference>
<dbReference type="InterPro" id="IPR017871">
    <property type="entry name" value="ABC_transporter-like_CS"/>
</dbReference>
<dbReference type="InterPro" id="IPR036640">
    <property type="entry name" value="ABC1_TM_sf"/>
</dbReference>
<dbReference type="AlphaFoldDB" id="A0A544QMZ6"/>
<dbReference type="SMART" id="SM00382">
    <property type="entry name" value="AAA"/>
    <property type="match status" value="1"/>
</dbReference>
<feature type="transmembrane region" description="Helical" evidence="9">
    <location>
        <begin position="173"/>
        <end position="198"/>
    </location>
</feature>
<dbReference type="InterPro" id="IPR003593">
    <property type="entry name" value="AAA+_ATPase"/>
</dbReference>
<organism evidence="12 13">
    <name type="scientific">Halonotius roseus</name>
    <dbReference type="NCBI Taxonomy" id="2511997"/>
    <lineage>
        <taxon>Archaea</taxon>
        <taxon>Methanobacteriati</taxon>
        <taxon>Methanobacteriota</taxon>
        <taxon>Stenosarchaea group</taxon>
        <taxon>Halobacteria</taxon>
        <taxon>Halobacteriales</taxon>
        <taxon>Haloferacaceae</taxon>
        <taxon>Halonotius</taxon>
    </lineage>
</organism>
<keyword evidence="13" id="KW-1185">Reference proteome</keyword>
<keyword evidence="5" id="KW-0547">Nucleotide-binding</keyword>
<gene>
    <name evidence="12" type="ORF">EWF95_07265</name>
</gene>
<protein>
    <submittedName>
        <fullName evidence="12">ABC transporter ATP-binding protein</fullName>
    </submittedName>
</protein>
<keyword evidence="4 9" id="KW-0812">Transmembrane</keyword>
<dbReference type="InterPro" id="IPR003439">
    <property type="entry name" value="ABC_transporter-like_ATP-bd"/>
</dbReference>
<dbReference type="SUPFAM" id="SSF90123">
    <property type="entry name" value="ABC transporter transmembrane region"/>
    <property type="match status" value="1"/>
</dbReference>
<dbReference type="InterPro" id="IPR039421">
    <property type="entry name" value="Type_1_exporter"/>
</dbReference>
<dbReference type="OrthoDB" id="121502at2157"/>
<evidence type="ECO:0000313" key="13">
    <source>
        <dbReference type="Proteomes" id="UP000315385"/>
    </source>
</evidence>
<keyword evidence="8 9" id="KW-0472">Membrane</keyword>
<dbReference type="InterPro" id="IPR027417">
    <property type="entry name" value="P-loop_NTPase"/>
</dbReference>
<dbReference type="GO" id="GO:0016887">
    <property type="term" value="F:ATP hydrolysis activity"/>
    <property type="evidence" value="ECO:0007669"/>
    <property type="project" value="InterPro"/>
</dbReference>
<evidence type="ECO:0000259" key="11">
    <source>
        <dbReference type="PROSITE" id="PS50929"/>
    </source>
</evidence>
<evidence type="ECO:0000256" key="3">
    <source>
        <dbReference type="ARBA" id="ARBA00022475"/>
    </source>
</evidence>
<name>A0A544QMZ6_9EURY</name>
<keyword evidence="3" id="KW-1003">Cell membrane</keyword>
<dbReference type="GO" id="GO:0005524">
    <property type="term" value="F:ATP binding"/>
    <property type="evidence" value="ECO:0007669"/>
    <property type="project" value="UniProtKB-KW"/>
</dbReference>
<evidence type="ECO:0000256" key="5">
    <source>
        <dbReference type="ARBA" id="ARBA00022741"/>
    </source>
</evidence>
<feature type="domain" description="ABC transporter" evidence="10">
    <location>
        <begin position="363"/>
        <end position="597"/>
    </location>
</feature>
<dbReference type="PROSITE" id="PS00211">
    <property type="entry name" value="ABC_TRANSPORTER_1"/>
    <property type="match status" value="1"/>
</dbReference>
<dbReference type="PROSITE" id="PS50893">
    <property type="entry name" value="ABC_TRANSPORTER_2"/>
    <property type="match status" value="1"/>
</dbReference>
<dbReference type="GO" id="GO:0140359">
    <property type="term" value="F:ABC-type transporter activity"/>
    <property type="evidence" value="ECO:0007669"/>
    <property type="project" value="InterPro"/>
</dbReference>
<dbReference type="Pfam" id="PF00664">
    <property type="entry name" value="ABC_membrane"/>
    <property type="match status" value="1"/>
</dbReference>
<keyword evidence="7 9" id="KW-1133">Transmembrane helix</keyword>
<comment type="subcellular location">
    <subcellularLocation>
        <location evidence="1">Cell membrane</location>
        <topology evidence="1">Multi-pass membrane protein</topology>
    </subcellularLocation>
</comment>
<evidence type="ECO:0000259" key="10">
    <source>
        <dbReference type="PROSITE" id="PS50893"/>
    </source>
</evidence>
<evidence type="ECO:0000313" key="12">
    <source>
        <dbReference type="EMBL" id="TQQ80288.1"/>
    </source>
</evidence>
<feature type="transmembrane region" description="Helical" evidence="9">
    <location>
        <begin position="76"/>
        <end position="98"/>
    </location>
</feature>
<keyword evidence="2" id="KW-0813">Transport</keyword>
<feature type="domain" description="ABC transmembrane type-1" evidence="11">
    <location>
        <begin position="32"/>
        <end position="330"/>
    </location>
</feature>
<evidence type="ECO:0000256" key="6">
    <source>
        <dbReference type="ARBA" id="ARBA00022840"/>
    </source>
</evidence>
<dbReference type="Proteomes" id="UP000315385">
    <property type="component" value="Unassembled WGS sequence"/>
</dbReference>
<dbReference type="Pfam" id="PF00005">
    <property type="entry name" value="ABC_tran"/>
    <property type="match status" value="1"/>
</dbReference>
<comment type="caution">
    <text evidence="12">The sequence shown here is derived from an EMBL/GenBank/DDBJ whole genome shotgun (WGS) entry which is preliminary data.</text>
</comment>
<dbReference type="FunFam" id="3.40.50.300:FF:000221">
    <property type="entry name" value="Multidrug ABC transporter ATP-binding protein"/>
    <property type="match status" value="1"/>
</dbReference>
<dbReference type="Gene3D" id="3.40.50.300">
    <property type="entry name" value="P-loop containing nucleotide triphosphate hydrolases"/>
    <property type="match status" value="1"/>
</dbReference>
<feature type="transmembrane region" description="Helical" evidence="9">
    <location>
        <begin position="30"/>
        <end position="56"/>
    </location>
</feature>
<dbReference type="GO" id="GO:0034040">
    <property type="term" value="F:ATPase-coupled lipid transmembrane transporter activity"/>
    <property type="evidence" value="ECO:0007669"/>
    <property type="project" value="TreeGrafter"/>
</dbReference>
<reference evidence="12 13" key="1">
    <citation type="submission" date="2019-02" db="EMBL/GenBank/DDBJ databases">
        <title>Halonotius sp. a new haloqrchaeon isolated from saline water.</title>
        <authorList>
            <person name="Duran-Viseras A."/>
            <person name="Sanchez-Porro C."/>
            <person name="Ventosa A."/>
        </authorList>
    </citation>
    <scope>NUCLEOTIDE SEQUENCE [LARGE SCALE GENOMIC DNA]</scope>
    <source>
        <strain evidence="12 13">F9-27</strain>
    </source>
</reference>
<evidence type="ECO:0000256" key="2">
    <source>
        <dbReference type="ARBA" id="ARBA00022448"/>
    </source>
</evidence>
<accession>A0A544QMZ6</accession>
<dbReference type="PROSITE" id="PS50929">
    <property type="entry name" value="ABC_TM1F"/>
    <property type="match status" value="1"/>
</dbReference>
<evidence type="ECO:0000256" key="4">
    <source>
        <dbReference type="ARBA" id="ARBA00022692"/>
    </source>
</evidence>
<keyword evidence="6 12" id="KW-0067">ATP-binding</keyword>
<evidence type="ECO:0000256" key="7">
    <source>
        <dbReference type="ARBA" id="ARBA00022989"/>
    </source>
</evidence>
<evidence type="ECO:0000256" key="9">
    <source>
        <dbReference type="SAM" id="Phobius"/>
    </source>
</evidence>
<dbReference type="Gene3D" id="1.20.1560.10">
    <property type="entry name" value="ABC transporter type 1, transmembrane domain"/>
    <property type="match status" value="1"/>
</dbReference>